<dbReference type="Proteomes" id="UP000231564">
    <property type="component" value="Chromosome MARIT"/>
</dbReference>
<evidence type="ECO:0000313" key="2">
    <source>
        <dbReference type="Proteomes" id="UP000231564"/>
    </source>
</evidence>
<accession>A0A2H1E6I5</accession>
<dbReference type="EMBL" id="LT634361">
    <property type="protein sequence ID" value="SFZ79971.1"/>
    <property type="molecule type" value="Genomic_DNA"/>
</dbReference>
<evidence type="ECO:0000313" key="1">
    <source>
        <dbReference type="EMBL" id="SFZ79971.1"/>
    </source>
</evidence>
<proteinExistence type="predicted"/>
<dbReference type="RefSeq" id="WP_024742587.1">
    <property type="nucleotide sequence ID" value="NZ_BAUG01000130.1"/>
</dbReference>
<dbReference type="GeneID" id="47721661"/>
<protein>
    <submittedName>
        <fullName evidence="1">Uncharacterized protein</fullName>
    </submittedName>
</protein>
<sequence>MKKVTYLFIYIIINNCNHKKDNNLNNPIINYQINKTEMQYINTDSLIYNDFMLFDKKRAINKYGKPYSQELFILDDAQGEFRNGISDAFNEKERQSESIIIEELTWEKNKNTWVTVWYQLIGNKTIPKDTLTWEKDTDF</sequence>
<dbReference type="AlphaFoldDB" id="A0A2H1E6I5"/>
<dbReference type="OrthoDB" id="1163604at2"/>
<dbReference type="KEGG" id="tmar:MARIT_0050"/>
<dbReference type="STRING" id="1349785.GCA_000509405_00040"/>
<gene>
    <name evidence="1" type="ORF">MARIT_0050</name>
</gene>
<name>A0A2H1E6I5_9FLAO</name>
<keyword evidence="2" id="KW-1185">Reference proteome</keyword>
<reference evidence="1 2" key="1">
    <citation type="submission" date="2016-11" db="EMBL/GenBank/DDBJ databases">
        <authorList>
            <person name="Jaros S."/>
            <person name="Januszkiewicz K."/>
            <person name="Wedrychowicz H."/>
        </authorList>
    </citation>
    <scope>NUCLEOTIDE SEQUENCE [LARGE SCALE GENOMIC DNA]</scope>
    <source>
        <strain evidence="1">NCIMB 2154T</strain>
    </source>
</reference>
<organism evidence="1 2">
    <name type="scientific">Tenacibaculum maritimum NCIMB 2154</name>
    <dbReference type="NCBI Taxonomy" id="1349785"/>
    <lineage>
        <taxon>Bacteria</taxon>
        <taxon>Pseudomonadati</taxon>
        <taxon>Bacteroidota</taxon>
        <taxon>Flavobacteriia</taxon>
        <taxon>Flavobacteriales</taxon>
        <taxon>Flavobacteriaceae</taxon>
        <taxon>Tenacibaculum</taxon>
    </lineage>
</organism>